<name>A0A0L6JJF4_9FIRM</name>
<organism evidence="1 2">
    <name type="scientific">Pseudobacteroides cellulosolvens ATCC 35603 = DSM 2933</name>
    <dbReference type="NCBI Taxonomy" id="398512"/>
    <lineage>
        <taxon>Bacteria</taxon>
        <taxon>Bacillati</taxon>
        <taxon>Bacillota</taxon>
        <taxon>Clostridia</taxon>
        <taxon>Eubacteriales</taxon>
        <taxon>Oscillospiraceae</taxon>
        <taxon>Pseudobacteroides</taxon>
    </lineage>
</organism>
<dbReference type="EMBL" id="LGTC01000001">
    <property type="protein sequence ID" value="KNY25884.1"/>
    <property type="molecule type" value="Genomic_DNA"/>
</dbReference>
<accession>A0A0L6JJF4</accession>
<gene>
    <name evidence="1" type="ORF">Bccel_1144</name>
</gene>
<keyword evidence="2" id="KW-1185">Reference proteome</keyword>
<dbReference type="AlphaFoldDB" id="A0A0L6JJF4"/>
<proteinExistence type="predicted"/>
<evidence type="ECO:0000313" key="2">
    <source>
        <dbReference type="Proteomes" id="UP000036923"/>
    </source>
</evidence>
<dbReference type="Proteomes" id="UP000036923">
    <property type="component" value="Unassembled WGS sequence"/>
</dbReference>
<reference evidence="2" key="1">
    <citation type="submission" date="2015-07" db="EMBL/GenBank/DDBJ databases">
        <title>Near-Complete Genome Sequence of the Cellulolytic Bacterium Bacteroides (Pseudobacteroides) cellulosolvens ATCC 35603.</title>
        <authorList>
            <person name="Dassa B."/>
            <person name="Utturkar S.M."/>
            <person name="Klingeman D.M."/>
            <person name="Hurt R.A."/>
            <person name="Keller M."/>
            <person name="Xu J."/>
            <person name="Reddy Y.H.K."/>
            <person name="Borovok I."/>
            <person name="Grinberg I.R."/>
            <person name="Lamed R."/>
            <person name="Zhivin O."/>
            <person name="Bayer E.A."/>
            <person name="Brown S.D."/>
        </authorList>
    </citation>
    <scope>NUCLEOTIDE SEQUENCE [LARGE SCALE GENOMIC DNA]</scope>
    <source>
        <strain evidence="2">DSM 2933</strain>
    </source>
</reference>
<evidence type="ECO:0000313" key="1">
    <source>
        <dbReference type="EMBL" id="KNY25884.1"/>
    </source>
</evidence>
<protein>
    <submittedName>
        <fullName evidence="1">Uncharacterized protein</fullName>
    </submittedName>
</protein>
<comment type="caution">
    <text evidence="1">The sequence shown here is derived from an EMBL/GenBank/DDBJ whole genome shotgun (WGS) entry which is preliminary data.</text>
</comment>
<dbReference type="RefSeq" id="WP_036940616.1">
    <property type="nucleotide sequence ID" value="NZ_JQKC01000013.1"/>
</dbReference>
<sequence>MKVSLFSGFYSIESIPSIDLNDKLNILEMFARNGQTILFGIFKDNILEENLPEAFKGDILFLKQRVIIENNKWVFPWKCPFKEEPNMIWLKANNKHEMERIIKVNNWLIDCVVLKSDSDFEDAVCLIYSTESYEEYKPKHEFINIVDMHEGNYVKNTLGIIAKSYRRMTIQKSIQKEELIKILIDNMDKFQSVINYAIKLNGTICIRKTNSSRIICKVSEEHITGKTIEGYDLVNIVDKIHNIENSEVEENVSYLFNRLGFKYINESYEWIFFGMPIQKSMSYEYGIAFSKGGSKPSNIYMYSKSLGDGWYYYVSQRK</sequence>
<dbReference type="STRING" id="398512.Bccel_1144"/>